<dbReference type="AlphaFoldDB" id="A0A6G1JRK1"/>
<evidence type="ECO:0000256" key="6">
    <source>
        <dbReference type="SAM" id="Phobius"/>
    </source>
</evidence>
<accession>A0A6G1JRK1</accession>
<evidence type="ECO:0000313" key="9">
    <source>
        <dbReference type="Proteomes" id="UP000799428"/>
    </source>
</evidence>
<dbReference type="Proteomes" id="UP000799428">
    <property type="component" value="Unassembled WGS sequence"/>
</dbReference>
<reference evidence="8" key="1">
    <citation type="journal article" date="2020" name="Stud. Mycol.">
        <title>101 Dothideomycetes genomes: a test case for predicting lifestyles and emergence of pathogens.</title>
        <authorList>
            <person name="Haridas S."/>
            <person name="Albert R."/>
            <person name="Binder M."/>
            <person name="Bloem J."/>
            <person name="Labutti K."/>
            <person name="Salamov A."/>
            <person name="Andreopoulos B."/>
            <person name="Baker S."/>
            <person name="Barry K."/>
            <person name="Bills G."/>
            <person name="Bluhm B."/>
            <person name="Cannon C."/>
            <person name="Castanera R."/>
            <person name="Culley D."/>
            <person name="Daum C."/>
            <person name="Ezra D."/>
            <person name="Gonzalez J."/>
            <person name="Henrissat B."/>
            <person name="Kuo A."/>
            <person name="Liang C."/>
            <person name="Lipzen A."/>
            <person name="Lutzoni F."/>
            <person name="Magnuson J."/>
            <person name="Mondo S."/>
            <person name="Nolan M."/>
            <person name="Ohm R."/>
            <person name="Pangilinan J."/>
            <person name="Park H.-J."/>
            <person name="Ramirez L."/>
            <person name="Alfaro M."/>
            <person name="Sun H."/>
            <person name="Tritt A."/>
            <person name="Yoshinaga Y."/>
            <person name="Zwiers L.-H."/>
            <person name="Turgeon B."/>
            <person name="Goodwin S."/>
            <person name="Spatafora J."/>
            <person name="Crous P."/>
            <person name="Grigoriev I."/>
        </authorList>
    </citation>
    <scope>NUCLEOTIDE SEQUENCE</scope>
    <source>
        <strain evidence="8">CBS 279.74</strain>
    </source>
</reference>
<protein>
    <recommendedName>
        <fullName evidence="10">Mid2 domain-containing protein</fullName>
    </recommendedName>
</protein>
<feature type="compositionally biased region" description="Low complexity" evidence="5">
    <location>
        <begin position="183"/>
        <end position="206"/>
    </location>
</feature>
<feature type="transmembrane region" description="Helical" evidence="6">
    <location>
        <begin position="225"/>
        <end position="252"/>
    </location>
</feature>
<dbReference type="PANTHER" id="PTHR15549">
    <property type="entry name" value="PAIRED IMMUNOGLOBULIN-LIKE TYPE 2 RECEPTOR"/>
    <property type="match status" value="1"/>
</dbReference>
<keyword evidence="2 6" id="KW-0812">Transmembrane</keyword>
<evidence type="ECO:0000256" key="4">
    <source>
        <dbReference type="ARBA" id="ARBA00023136"/>
    </source>
</evidence>
<dbReference type="PANTHER" id="PTHR15549:SF30">
    <property type="entry name" value="MID2 DOMAIN-CONTAINING PROTEIN"/>
    <property type="match status" value="1"/>
</dbReference>
<sequence>MFRWRTWVSILFFASLLALFFSPLGNQQSNIPSKRVQKVNHQGGSIQFFGTHPPVTQDRVSYESGLYRRDVCSDTFPGRVSQTCSPSSTLCCIIPGEKIPECTTILGYGFCCTENSNCFVDLTSACASAGSSQCAAGLCCPAQTTCVSDFTYSNKSLVRCNVNSNLIPPGIASLASSSRTASATAKSSTSPTSRAASKTKSAATAPVPHRTSALSSTDSGGNTSLTGAAIAGIAVGVVAFFAICAVAGLLMWRKRKGDRAITAAAVGPTQPLTYNPIPQDTPHEMGHTEQVYEAPAQGEYYGQRPVPKATYANQGGLTQELGTEGQRHEMA</sequence>
<organism evidence="8 9">
    <name type="scientific">Pleomassaria siparia CBS 279.74</name>
    <dbReference type="NCBI Taxonomy" id="1314801"/>
    <lineage>
        <taxon>Eukaryota</taxon>
        <taxon>Fungi</taxon>
        <taxon>Dikarya</taxon>
        <taxon>Ascomycota</taxon>
        <taxon>Pezizomycotina</taxon>
        <taxon>Dothideomycetes</taxon>
        <taxon>Pleosporomycetidae</taxon>
        <taxon>Pleosporales</taxon>
        <taxon>Pleomassariaceae</taxon>
        <taxon>Pleomassaria</taxon>
    </lineage>
</organism>
<comment type="subcellular location">
    <subcellularLocation>
        <location evidence="1">Membrane</location>
        <topology evidence="1">Single-pass membrane protein</topology>
    </subcellularLocation>
</comment>
<keyword evidence="4 6" id="KW-0472">Membrane</keyword>
<evidence type="ECO:0000313" key="8">
    <source>
        <dbReference type="EMBL" id="KAF2703249.1"/>
    </source>
</evidence>
<keyword evidence="7" id="KW-0732">Signal</keyword>
<dbReference type="GO" id="GO:0071944">
    <property type="term" value="C:cell periphery"/>
    <property type="evidence" value="ECO:0007669"/>
    <property type="project" value="UniProtKB-ARBA"/>
</dbReference>
<feature type="signal peptide" evidence="7">
    <location>
        <begin position="1"/>
        <end position="27"/>
    </location>
</feature>
<gene>
    <name evidence="8" type="ORF">K504DRAFT_520380</name>
</gene>
<feature type="chain" id="PRO_5026268948" description="Mid2 domain-containing protein" evidence="7">
    <location>
        <begin position="28"/>
        <end position="331"/>
    </location>
</feature>
<dbReference type="GO" id="GO:0016020">
    <property type="term" value="C:membrane"/>
    <property type="evidence" value="ECO:0007669"/>
    <property type="project" value="UniProtKB-SubCell"/>
</dbReference>
<keyword evidence="3 6" id="KW-1133">Transmembrane helix</keyword>
<evidence type="ECO:0000256" key="2">
    <source>
        <dbReference type="ARBA" id="ARBA00022692"/>
    </source>
</evidence>
<evidence type="ECO:0000256" key="3">
    <source>
        <dbReference type="ARBA" id="ARBA00022989"/>
    </source>
</evidence>
<keyword evidence="9" id="KW-1185">Reference proteome</keyword>
<dbReference type="OrthoDB" id="3937830at2759"/>
<evidence type="ECO:0000256" key="1">
    <source>
        <dbReference type="ARBA" id="ARBA00004167"/>
    </source>
</evidence>
<evidence type="ECO:0008006" key="10">
    <source>
        <dbReference type="Google" id="ProtNLM"/>
    </source>
</evidence>
<evidence type="ECO:0000256" key="7">
    <source>
        <dbReference type="SAM" id="SignalP"/>
    </source>
</evidence>
<proteinExistence type="predicted"/>
<dbReference type="EMBL" id="MU005788">
    <property type="protein sequence ID" value="KAF2703249.1"/>
    <property type="molecule type" value="Genomic_DNA"/>
</dbReference>
<evidence type="ECO:0000256" key="5">
    <source>
        <dbReference type="SAM" id="MobiDB-lite"/>
    </source>
</evidence>
<dbReference type="InterPro" id="IPR051694">
    <property type="entry name" value="Immunoregulatory_rcpt-like"/>
</dbReference>
<name>A0A6G1JRK1_9PLEO</name>
<feature type="region of interest" description="Disordered" evidence="5">
    <location>
        <begin position="183"/>
        <end position="220"/>
    </location>
</feature>